<comment type="caution">
    <text evidence="1">The sequence shown here is derived from an EMBL/GenBank/DDBJ whole genome shotgun (WGS) entry which is preliminary data.</text>
</comment>
<evidence type="ECO:0000313" key="1">
    <source>
        <dbReference type="EMBL" id="KAI4805739.1"/>
    </source>
</evidence>
<dbReference type="Proteomes" id="UP001057452">
    <property type="component" value="Chromosome 21"/>
</dbReference>
<protein>
    <submittedName>
        <fullName evidence="1">Uncharacterized protein</fullName>
    </submittedName>
</protein>
<gene>
    <name evidence="1" type="ORF">KUCAC02_010337</name>
</gene>
<organism evidence="1 2">
    <name type="scientific">Chaenocephalus aceratus</name>
    <name type="common">Blackfin icefish</name>
    <name type="synonym">Chaenichthys aceratus</name>
    <dbReference type="NCBI Taxonomy" id="36190"/>
    <lineage>
        <taxon>Eukaryota</taxon>
        <taxon>Metazoa</taxon>
        <taxon>Chordata</taxon>
        <taxon>Craniata</taxon>
        <taxon>Vertebrata</taxon>
        <taxon>Euteleostomi</taxon>
        <taxon>Actinopterygii</taxon>
        <taxon>Neopterygii</taxon>
        <taxon>Teleostei</taxon>
        <taxon>Neoteleostei</taxon>
        <taxon>Acanthomorphata</taxon>
        <taxon>Eupercaria</taxon>
        <taxon>Perciformes</taxon>
        <taxon>Notothenioidei</taxon>
        <taxon>Channichthyidae</taxon>
        <taxon>Chaenocephalus</taxon>
    </lineage>
</organism>
<proteinExistence type="predicted"/>
<name>A0ACB9VZ23_CHAAC</name>
<accession>A0ACB9VZ23</accession>
<sequence>PGIIESLLLATHQRPWLWGVYVFTVGLPAVLFVSFMWPDKRFGPPDQEYYYKKSDDTQPDDPEFSKQTDAVDIKGTADRARGRRRDTHGNTTKGDLDLKVEKEDIISSKSADYRVLDFIGEGAFGKVAKCVNLKTSETIAIKIHKDSEYQVEEVRMLEIIRKLDPEKNNLIRCIDNFFFRDVACLAFEMLDQSLLDFMMNRQEACRLNEIRPITQQLLVAFKALKSIGVIHSDLKHDNIMLVNHQNQPFRIKLIDFGEAIPTSEVEIGTEKQPLPYRAPEVNLGLPISEAIDMWSLGCIIAEMYFGTCLFPDSSTYCSMKVICHMIGQPGDHLLNAGKFTSNYFIRERKNSPEWRIKTLEEYKEGIGVEPDILECVSDQYSSLVEAIEDYAEEKGRVQLKDRMVFVQLLKRLLDLDANSRITPEQALTHSFVTMDHLEEDLDCSPYVADAVRWMTICRLDHSDASDVANNSETFQVEKEDIISSKSADYQVLDFIGEGGFDDVDKTCTGLPKRLNVFKRMRKRVVSFCRRFNTSNADARPDGFCQDPPITSCRKSSQKDQPITSIAHNSNLGKSEDLGCRSLVKEAGSLSSLNILDHSDSSDVANNSETFQVEKEDIISSKSADYRVLDFIGEGGFGKVAKCVNLKTSETIAIKIHKDSEDQVEEVRMLEIIRKLDPEKNNLIRFIDNFFFRDVSCLAFEMLDQSLYDFMMNRQEAFRLNEIRPITQQLLVAFKGLKSIGVIHSDLKHDNIMLVNHQNQPFRIKLIDFGEAIPTSEVEIGTEKQLLPYRAPEVNLGLPISEAIDMWSLGCIIAEMYFGTFLFPDRSTYCSMKVICHMIGQPGDHLLNAGKFTSNYFIRERKNSPEWRFKTLEEYKEGTGVEPDILECVSDQYSSLVEAIEDYAEEKGRVQLKDRMVFVQLLKRLFDLDANSRITPEQALTHSFVTMDHLEEDLDCSPYVADAVRWMTICRLDHSDASDVANNSETFQVEKEDIISSKSADYQVLDFIGEGGFDDVDKTCTGLPKRLNVFKRMRKRVVSFCRRFNTSNADARPDGFCQDPPITSCRKSSQKDQPITSIAHNSNLGKSEDLGCRSLVKEAGSLSSLNILDHSDSSDVANNSETFQVEKEDIISSKSADYRVLDFIGEGGFGKVAKCVNLKTSETIAIKIHKDSEDQVEEVRMLEIIRKLDPEKNNLIRFIDNFFFRDVSCLAFEMLDQSLYDFMMNRQEAFRLNEIRPITQQLLVAFRALKSIGVIHSDLKHDNIMLVNHQNQPFRIKLIDFGEAIPTSEVEIGTEKQLLPYRAPEVNLGLPISEAIDMWSLGCIIAEMYFGTFLFPDSSTYCSMKVICHMIGQPGDHLLNAGKFTSNYFIRERKNSPEWRFKTLEEYKEGTGVEPDILECVSDQYSSLVEAIEDYAEEKGRVELKDRMVFVQLLKRLLDLDANSRITPEQALTHSFVTMDHLEEDLDCSPYVTDAVRWMTICRLEHSDASDVANNSETFQVEKEDIISSKSADYQVLDFIGEGGFGKVAKCVNLKTSEIIAIKIHKDSEDQVEEVRMLEIIRKLDPEKNNLIRFIDNFFFRDVSCLAFEMLDQSLYDFMMNRQEACRLNEIRPITQQLLVAFKGLKSIGVIHSDLKHDNIMLVNHQNQPFRIKLIDFGEAIPTSEVEIGTEKQLLPYRAPEVNLGLPISEAIDMWSLGCIIAEMYFGTCLFPDSSTYCSMKVICDMIGQPGDHLLNAGKFTSNYFIRERKNSSEWRFKMLEEYKEGTGVEPDISECVSDQYSSLVEAIEDYAEEKGRVELKDRMVFVQLLKRLLDLDANSRITPEQALTHSFVTMDHLEEDLDCSPYVTDAVRWMTICRLDHSDASDVPVNNHETESSGGEKDMEISCNADARPDGFCQDPPITYCRKSSQKEQPNSNLEKSNIDTTHNKSTPNSNDGAAAAITPTDQGDVDKTCTGLPKRLNVFQRMRRRVVSFFRRFKK</sequence>
<evidence type="ECO:0000313" key="2">
    <source>
        <dbReference type="Proteomes" id="UP001057452"/>
    </source>
</evidence>
<feature type="non-terminal residue" evidence="1">
    <location>
        <position position="1"/>
    </location>
</feature>
<reference evidence="1" key="1">
    <citation type="submission" date="2022-05" db="EMBL/GenBank/DDBJ databases">
        <title>Chromosome-level genome of Chaenocephalus aceratus.</title>
        <authorList>
            <person name="Park H."/>
        </authorList>
    </citation>
    <scope>NUCLEOTIDE SEQUENCE</scope>
    <source>
        <strain evidence="1">KU_202001</strain>
    </source>
</reference>
<dbReference type="EMBL" id="CM043805">
    <property type="protein sequence ID" value="KAI4805739.1"/>
    <property type="molecule type" value="Genomic_DNA"/>
</dbReference>
<keyword evidence="2" id="KW-1185">Reference proteome</keyword>